<organism evidence="2 3">
    <name type="scientific">Stenotrophomonas sepilia</name>
    <dbReference type="NCBI Taxonomy" id="2860290"/>
    <lineage>
        <taxon>Bacteria</taxon>
        <taxon>Pseudomonadati</taxon>
        <taxon>Pseudomonadota</taxon>
        <taxon>Gammaproteobacteria</taxon>
        <taxon>Lysobacterales</taxon>
        <taxon>Lysobacteraceae</taxon>
        <taxon>Stenotrophomonas</taxon>
        <taxon>Stenotrophomonas maltophilia group</taxon>
    </lineage>
</organism>
<dbReference type="EMBL" id="BTRJ01000032">
    <property type="protein sequence ID" value="GMR28670.1"/>
    <property type="molecule type" value="Genomic_DNA"/>
</dbReference>
<accession>A0ABQ6QF59</accession>
<feature type="region of interest" description="Disordered" evidence="1">
    <location>
        <begin position="179"/>
        <end position="203"/>
    </location>
</feature>
<dbReference type="Proteomes" id="UP001306668">
    <property type="component" value="Unassembled WGS sequence"/>
</dbReference>
<evidence type="ECO:0000256" key="1">
    <source>
        <dbReference type="SAM" id="MobiDB-lite"/>
    </source>
</evidence>
<sequence length="250" mass="27006">MKSIHAWPGSTVSTKVDTYQQPPESVGGGAVSECGVSAAWMRLPSLHGRTCSVPALRHRPTSDRFRRLLVGVDLGRHGRSRPCVDALHSILEIFDFDGDSSAHGVDPRQIAGLCRRRGGSGCGGVSRMGPRHASGGLGRTPNPGLAVCAGKRTRASGDRAYMGEGALLATHCFASARTHSRQRLGRAPEGYLQRPPPPDPPRHPTECTLLLLPWRLPASGRHYRRCRAQPGRTPPTGSRRPERVPYAAIR</sequence>
<evidence type="ECO:0000313" key="3">
    <source>
        <dbReference type="Proteomes" id="UP001306668"/>
    </source>
</evidence>
<proteinExistence type="predicted"/>
<reference evidence="3" key="1">
    <citation type="submission" date="2023-07" db="EMBL/GenBank/DDBJ databases">
        <title>Genome sequence of Stenotrophomonas sp. Alg010 isolated from Sargassum waste.</title>
        <authorList>
            <person name="Mohapatra"/>
            <person name="B.R."/>
        </authorList>
    </citation>
    <scope>NUCLEOTIDE SEQUENCE [LARGE SCALE GENOMIC DNA]</scope>
    <source>
        <strain evidence="3">Alg010</strain>
    </source>
</reference>
<feature type="region of interest" description="Disordered" evidence="1">
    <location>
        <begin position="1"/>
        <end position="28"/>
    </location>
</feature>
<protein>
    <submittedName>
        <fullName evidence="2">Uncharacterized protein</fullName>
    </submittedName>
</protein>
<feature type="compositionally biased region" description="Polar residues" evidence="1">
    <location>
        <begin position="10"/>
        <end position="23"/>
    </location>
</feature>
<keyword evidence="3" id="KW-1185">Reference proteome</keyword>
<gene>
    <name evidence="2" type="ORF">STENOSP10_28910</name>
</gene>
<feature type="region of interest" description="Disordered" evidence="1">
    <location>
        <begin position="225"/>
        <end position="250"/>
    </location>
</feature>
<name>A0ABQ6QF59_9GAMM</name>
<evidence type="ECO:0000313" key="2">
    <source>
        <dbReference type="EMBL" id="GMR28670.1"/>
    </source>
</evidence>
<comment type="caution">
    <text evidence="2">The sequence shown here is derived from an EMBL/GenBank/DDBJ whole genome shotgun (WGS) entry which is preliminary data.</text>
</comment>